<organism evidence="2 3">
    <name type="scientific">Coniophora puteana (strain RWD-64-598)</name>
    <name type="common">Brown rot fungus</name>
    <dbReference type="NCBI Taxonomy" id="741705"/>
    <lineage>
        <taxon>Eukaryota</taxon>
        <taxon>Fungi</taxon>
        <taxon>Dikarya</taxon>
        <taxon>Basidiomycota</taxon>
        <taxon>Agaricomycotina</taxon>
        <taxon>Agaricomycetes</taxon>
        <taxon>Agaricomycetidae</taxon>
        <taxon>Boletales</taxon>
        <taxon>Coniophorineae</taxon>
        <taxon>Coniophoraceae</taxon>
        <taxon>Coniophora</taxon>
    </lineage>
</organism>
<name>A0A5M3MZX6_CONPW</name>
<accession>A0A5M3MZX6</accession>
<feature type="coiled-coil region" evidence="1">
    <location>
        <begin position="107"/>
        <end position="141"/>
    </location>
</feature>
<dbReference type="KEGG" id="cput:CONPUDRAFT_151226"/>
<proteinExistence type="predicted"/>
<gene>
    <name evidence="2" type="ORF">CONPUDRAFT_151226</name>
</gene>
<evidence type="ECO:0000313" key="3">
    <source>
        <dbReference type="Proteomes" id="UP000053558"/>
    </source>
</evidence>
<comment type="caution">
    <text evidence="2">The sequence shown here is derived from an EMBL/GenBank/DDBJ whole genome shotgun (WGS) entry which is preliminary data.</text>
</comment>
<evidence type="ECO:0000313" key="2">
    <source>
        <dbReference type="EMBL" id="EIW84191.1"/>
    </source>
</evidence>
<dbReference type="EMBL" id="JH711575">
    <property type="protein sequence ID" value="EIW84191.1"/>
    <property type="molecule type" value="Genomic_DNA"/>
</dbReference>
<reference evidence="3" key="1">
    <citation type="journal article" date="2012" name="Science">
        <title>The Paleozoic origin of enzymatic lignin decomposition reconstructed from 31 fungal genomes.</title>
        <authorList>
            <person name="Floudas D."/>
            <person name="Binder M."/>
            <person name="Riley R."/>
            <person name="Barry K."/>
            <person name="Blanchette R.A."/>
            <person name="Henrissat B."/>
            <person name="Martinez A.T."/>
            <person name="Otillar R."/>
            <person name="Spatafora J.W."/>
            <person name="Yadav J.S."/>
            <person name="Aerts A."/>
            <person name="Benoit I."/>
            <person name="Boyd A."/>
            <person name="Carlson A."/>
            <person name="Copeland A."/>
            <person name="Coutinho P.M."/>
            <person name="de Vries R.P."/>
            <person name="Ferreira P."/>
            <person name="Findley K."/>
            <person name="Foster B."/>
            <person name="Gaskell J."/>
            <person name="Glotzer D."/>
            <person name="Gorecki P."/>
            <person name="Heitman J."/>
            <person name="Hesse C."/>
            <person name="Hori C."/>
            <person name="Igarashi K."/>
            <person name="Jurgens J.A."/>
            <person name="Kallen N."/>
            <person name="Kersten P."/>
            <person name="Kohler A."/>
            <person name="Kuees U."/>
            <person name="Kumar T.K.A."/>
            <person name="Kuo A."/>
            <person name="LaButti K."/>
            <person name="Larrondo L.F."/>
            <person name="Lindquist E."/>
            <person name="Ling A."/>
            <person name="Lombard V."/>
            <person name="Lucas S."/>
            <person name="Lundell T."/>
            <person name="Martin R."/>
            <person name="McLaughlin D.J."/>
            <person name="Morgenstern I."/>
            <person name="Morin E."/>
            <person name="Murat C."/>
            <person name="Nagy L.G."/>
            <person name="Nolan M."/>
            <person name="Ohm R.A."/>
            <person name="Patyshakuliyeva A."/>
            <person name="Rokas A."/>
            <person name="Ruiz-Duenas F.J."/>
            <person name="Sabat G."/>
            <person name="Salamov A."/>
            <person name="Samejima M."/>
            <person name="Schmutz J."/>
            <person name="Slot J.C."/>
            <person name="St John F."/>
            <person name="Stenlid J."/>
            <person name="Sun H."/>
            <person name="Sun S."/>
            <person name="Syed K."/>
            <person name="Tsang A."/>
            <person name="Wiebenga A."/>
            <person name="Young D."/>
            <person name="Pisabarro A."/>
            <person name="Eastwood D.C."/>
            <person name="Martin F."/>
            <person name="Cullen D."/>
            <person name="Grigoriev I.V."/>
            <person name="Hibbett D.S."/>
        </authorList>
    </citation>
    <scope>NUCLEOTIDE SEQUENCE [LARGE SCALE GENOMIC DNA]</scope>
    <source>
        <strain evidence="3">RWD-64-598 SS2</strain>
    </source>
</reference>
<evidence type="ECO:0000256" key="1">
    <source>
        <dbReference type="SAM" id="Coils"/>
    </source>
</evidence>
<dbReference type="AlphaFoldDB" id="A0A5M3MZX6"/>
<keyword evidence="1" id="KW-0175">Coiled coil</keyword>
<sequence length="487" mass="54602">MDRTAIFQTLSNNDELYRSTLRDHRAIPTLLSPWEYREEFGIVHPSGCDVCSTYMQHVADASYSSHQPAFQIAFQDRKRAREDTFDKGLAEGIRCQKREDEDILTDLDRFRFERNQAREEAANLRAELDAVRADADRFHSELMRYQRNFDVSKLSDDAHDSGESTSTAVEHREDPIHLDVAYATVSCIHSLKTTPIDDSPPRSIHPIYSRQPSPPLFSIASPQAHRPDGASLAAMFSASQIGSDESMPLLDPPANSQVWTTVQSSGTKSAKAPKTIKQIQSLIKAAQEPGNYSALTKVKAMCSDAHKTPREQKTEVQRFLLTNWRSPGWENPSAPPRTTVPLNNPRLDDPVECWVAYYAANPGSCPKGIRFDAGGQPFFSDMRASRTVARIRPTIQPNDPESREARQRFMAIVTELFSTPGEYENLLRRAAYSVCPHMTYLSYTCKAEEMTDIGIACHFASCGVTITMADSELGPWAREYRRSAGGD</sequence>
<dbReference type="RefSeq" id="XP_007765961.1">
    <property type="nucleotide sequence ID" value="XM_007767771.1"/>
</dbReference>
<dbReference type="OMA" id="RESKSFM"/>
<protein>
    <submittedName>
        <fullName evidence="2">Uncharacterized protein</fullName>
    </submittedName>
</protein>
<dbReference type="GeneID" id="19202831"/>
<dbReference type="OrthoDB" id="2953420at2759"/>
<keyword evidence="3" id="KW-1185">Reference proteome</keyword>
<dbReference type="Proteomes" id="UP000053558">
    <property type="component" value="Unassembled WGS sequence"/>
</dbReference>